<dbReference type="PANTHER" id="PTHR46255:SF3">
    <property type="entry name" value="HOMEOBOX DOMAIN-CONTAINING PROTEIN"/>
    <property type="match status" value="1"/>
</dbReference>
<feature type="region of interest" description="Disordered" evidence="3">
    <location>
        <begin position="1"/>
        <end position="30"/>
    </location>
</feature>
<comment type="caution">
    <text evidence="5">The sequence shown here is derived from an EMBL/GenBank/DDBJ whole genome shotgun (WGS) entry which is preliminary data.</text>
</comment>
<keyword evidence="1 2" id="KW-0539">Nucleus</keyword>
<dbReference type="GO" id="GO:0000981">
    <property type="term" value="F:DNA-binding transcription factor activity, RNA polymerase II-specific"/>
    <property type="evidence" value="ECO:0007669"/>
    <property type="project" value="TreeGrafter"/>
</dbReference>
<feature type="compositionally biased region" description="Basic and acidic residues" evidence="3">
    <location>
        <begin position="1"/>
        <end position="10"/>
    </location>
</feature>
<keyword evidence="1 2" id="KW-0238">DNA-binding</keyword>
<feature type="domain" description="Homeobox" evidence="4">
    <location>
        <begin position="23"/>
        <end position="74"/>
    </location>
</feature>
<dbReference type="STRING" id="2316362.A0A4Q2DXP8"/>
<dbReference type="Proteomes" id="UP000290288">
    <property type="component" value="Unassembled WGS sequence"/>
</dbReference>
<dbReference type="Pfam" id="PF00046">
    <property type="entry name" value="Homeodomain"/>
    <property type="match status" value="1"/>
</dbReference>
<dbReference type="SUPFAM" id="SSF46689">
    <property type="entry name" value="Homeodomain-like"/>
    <property type="match status" value="1"/>
</dbReference>
<organism evidence="5 6">
    <name type="scientific">Candolleomyces aberdarensis</name>
    <dbReference type="NCBI Taxonomy" id="2316362"/>
    <lineage>
        <taxon>Eukaryota</taxon>
        <taxon>Fungi</taxon>
        <taxon>Dikarya</taxon>
        <taxon>Basidiomycota</taxon>
        <taxon>Agaricomycotina</taxon>
        <taxon>Agaricomycetes</taxon>
        <taxon>Agaricomycetidae</taxon>
        <taxon>Agaricales</taxon>
        <taxon>Agaricineae</taxon>
        <taxon>Psathyrellaceae</taxon>
        <taxon>Candolleomyces</taxon>
    </lineage>
</organism>
<dbReference type="PANTHER" id="PTHR46255">
    <property type="entry name" value="SHORT STATURE HOMEOBOX"/>
    <property type="match status" value="1"/>
</dbReference>
<dbReference type="InterPro" id="IPR052631">
    <property type="entry name" value="Paired_homeobox_Bicoid"/>
</dbReference>
<gene>
    <name evidence="5" type="ORF">EST38_g2079</name>
</gene>
<accession>A0A4Q2DXP8</accession>
<sequence length="87" mass="9641">MADTEIDQKKTTQNPGATGAAPQKKKRTRTLTTPHQAAVLHALLAQSRFPTTAMREEVGRAIGLSARKVQIWFQVCPNIMSVYKPDH</sequence>
<dbReference type="AlphaFoldDB" id="A0A4Q2DXP8"/>
<keyword evidence="1 2" id="KW-0371">Homeobox</keyword>
<dbReference type="InterPro" id="IPR001356">
    <property type="entry name" value="HD"/>
</dbReference>
<dbReference type="CDD" id="cd00086">
    <property type="entry name" value="homeodomain"/>
    <property type="match status" value="1"/>
</dbReference>
<name>A0A4Q2DXP8_9AGAR</name>
<evidence type="ECO:0000313" key="5">
    <source>
        <dbReference type="EMBL" id="RXW23775.1"/>
    </source>
</evidence>
<dbReference type="GO" id="GO:0005634">
    <property type="term" value="C:nucleus"/>
    <property type="evidence" value="ECO:0007669"/>
    <property type="project" value="UniProtKB-SubCell"/>
</dbReference>
<dbReference type="PROSITE" id="PS50071">
    <property type="entry name" value="HOMEOBOX_2"/>
    <property type="match status" value="1"/>
</dbReference>
<reference evidence="5 6" key="1">
    <citation type="submission" date="2019-01" db="EMBL/GenBank/DDBJ databases">
        <title>Draft genome sequence of Psathyrella aberdarensis IHI B618.</title>
        <authorList>
            <person name="Buettner E."/>
            <person name="Kellner H."/>
        </authorList>
    </citation>
    <scope>NUCLEOTIDE SEQUENCE [LARGE SCALE GENOMIC DNA]</scope>
    <source>
        <strain evidence="5 6">IHI B618</strain>
    </source>
</reference>
<proteinExistence type="predicted"/>
<dbReference type="EMBL" id="SDEE01000033">
    <property type="protein sequence ID" value="RXW23775.1"/>
    <property type="molecule type" value="Genomic_DNA"/>
</dbReference>
<dbReference type="InterPro" id="IPR009057">
    <property type="entry name" value="Homeodomain-like_sf"/>
</dbReference>
<protein>
    <recommendedName>
        <fullName evidence="4">Homeobox domain-containing protein</fullName>
    </recommendedName>
</protein>
<dbReference type="OrthoDB" id="6159439at2759"/>
<evidence type="ECO:0000256" key="1">
    <source>
        <dbReference type="PROSITE-ProRule" id="PRU00108"/>
    </source>
</evidence>
<evidence type="ECO:0000256" key="3">
    <source>
        <dbReference type="SAM" id="MobiDB-lite"/>
    </source>
</evidence>
<evidence type="ECO:0000259" key="4">
    <source>
        <dbReference type="PROSITE" id="PS50071"/>
    </source>
</evidence>
<dbReference type="GO" id="GO:1990837">
    <property type="term" value="F:sequence-specific double-stranded DNA binding"/>
    <property type="evidence" value="ECO:0007669"/>
    <property type="project" value="TreeGrafter"/>
</dbReference>
<evidence type="ECO:0000313" key="6">
    <source>
        <dbReference type="Proteomes" id="UP000290288"/>
    </source>
</evidence>
<dbReference type="SMART" id="SM00389">
    <property type="entry name" value="HOX"/>
    <property type="match status" value="1"/>
</dbReference>
<keyword evidence="6" id="KW-1185">Reference proteome</keyword>
<dbReference type="Gene3D" id="1.10.10.60">
    <property type="entry name" value="Homeodomain-like"/>
    <property type="match status" value="1"/>
</dbReference>
<evidence type="ECO:0000256" key="2">
    <source>
        <dbReference type="RuleBase" id="RU000682"/>
    </source>
</evidence>
<comment type="subcellular location">
    <subcellularLocation>
        <location evidence="1 2">Nucleus</location>
    </subcellularLocation>
</comment>
<feature type="DNA-binding region" description="Homeobox" evidence="1">
    <location>
        <begin position="25"/>
        <end position="75"/>
    </location>
</feature>